<accession>A0AAE8XLI5</accession>
<name>A0AAE8XLI5_9CAUD</name>
<organism evidence="1 2">
    <name type="scientific">Arthrobacter phage Klevey</name>
    <dbReference type="NCBI Taxonomy" id="2867481"/>
    <lineage>
        <taxon>Viruses</taxon>
        <taxon>Duplodnaviria</taxon>
        <taxon>Heunggongvirae</taxon>
        <taxon>Uroviricota</taxon>
        <taxon>Caudoviricetes</taxon>
        <taxon>Berryhillviridae</taxon>
        <taxon>Lilmacvirus</taxon>
        <taxon>Lilmacvirus klevey</taxon>
    </lineage>
</organism>
<sequence length="63" mass="7031">MRIEPGAYTGHDVYLEDGSRFKLYERHGRLEITANEGTLAILPTSSNVVEIAIHDPFSREGSL</sequence>
<reference evidence="1 2" key="1">
    <citation type="submission" date="2021-08" db="EMBL/GenBank/DDBJ databases">
        <authorList>
            <person name="Gillison A.D."/>
            <person name="Kleven A.S."/>
            <person name="Allen M.J."/>
            <person name="Garcia Costas A.M."/>
            <person name="Merkhofer E.C."/>
            <person name="Garlena R.A."/>
            <person name="Russell D.A."/>
            <person name="Jacobs-Sera D."/>
            <person name="Hatfull G.F."/>
        </authorList>
    </citation>
    <scope>NUCLEOTIDE SEQUENCE [LARGE SCALE GENOMIC DNA]</scope>
</reference>
<dbReference type="EMBL" id="MZ747522">
    <property type="protein sequence ID" value="UAW09439.1"/>
    <property type="molecule type" value="Genomic_DNA"/>
</dbReference>
<evidence type="ECO:0000313" key="1">
    <source>
        <dbReference type="EMBL" id="UAW09439.1"/>
    </source>
</evidence>
<dbReference type="Proteomes" id="UP000828064">
    <property type="component" value="Segment"/>
</dbReference>
<evidence type="ECO:0000313" key="2">
    <source>
        <dbReference type="Proteomes" id="UP000828064"/>
    </source>
</evidence>
<keyword evidence="2" id="KW-1185">Reference proteome</keyword>
<gene>
    <name evidence="1" type="primary">54</name>
    <name evidence="1" type="ORF">SEA_KLEVEY_54</name>
</gene>
<proteinExistence type="predicted"/>
<protein>
    <submittedName>
        <fullName evidence="1">Uncharacterized protein</fullName>
    </submittedName>
</protein>